<feature type="transmembrane region" description="Helical" evidence="13">
    <location>
        <begin position="325"/>
        <end position="355"/>
    </location>
</feature>
<keyword evidence="3 12" id="KW-0813">Transport</keyword>
<evidence type="ECO:0000259" key="14">
    <source>
        <dbReference type="PROSITE" id="PS50850"/>
    </source>
</evidence>
<keyword evidence="8 13" id="KW-0472">Membrane</keyword>
<evidence type="ECO:0000313" key="15">
    <source>
        <dbReference type="EMBL" id="SPZ09990.1"/>
    </source>
</evidence>
<evidence type="ECO:0000256" key="1">
    <source>
        <dbReference type="ARBA" id="ARBA00004651"/>
    </source>
</evidence>
<feature type="transmembrane region" description="Helical" evidence="13">
    <location>
        <begin position="370"/>
        <end position="391"/>
    </location>
</feature>
<dbReference type="PRINTS" id="PR00171">
    <property type="entry name" value="SUGRTRNSPORT"/>
</dbReference>
<evidence type="ECO:0000256" key="7">
    <source>
        <dbReference type="ARBA" id="ARBA00022989"/>
    </source>
</evidence>
<sequence>MNRAKSSGFLVFVTIAAAFGGLLFGYDTAVISGAVEPIRMHFIDPLFQDPMQASRVVIEFKNTLLLSTLLVLALSIYYFMRLYGRMRGLVFAAIVSAITGWLFYRQVFILPDEITPNLANSITGFTIASALLGCVIGGFFAGYISQRLGRRNGLILAALLFIVSAIGSALPEVVNVFGIEHISAFNLYRIIGGIGVGIASMLSPMYIAEIAPSHMRGRLVSCNQFCIIFGMLLVYFVNYFIARGQTTEWLSQYGWRWMLGSEIVPAFAFMALLLKTPETPRYLVMKGQTGRAMEVLEQINGSAAAQTILNEIRLSFQQSHREAPWLSYGGTLILIAMLLSNFQQFVGINVVLYYAPEIFKNMGSQADVSLIQTIIVGAVNLIFTVVAIVLVDRVGRKPLMIIGALGMAVSMLGLGTAFYLQSLGITALLMMLVYVAAFAVSWGPVVWVLLSEIFPNSIRGALSIAVATQWLANLLVSWTFPMMNSNAWLNDLFNHGFAYWVYGAMGLLAAVFVWRWVPETKNKTLEEMNAAWSPRTPSASDLVAERA</sequence>
<dbReference type="Gene3D" id="1.20.1250.20">
    <property type="entry name" value="MFS general substrate transporter like domains"/>
    <property type="match status" value="3"/>
</dbReference>
<dbReference type="InterPro" id="IPR003663">
    <property type="entry name" value="Sugar/inositol_transpt"/>
</dbReference>
<keyword evidence="5 15" id="KW-0762">Sugar transport</keyword>
<dbReference type="PANTHER" id="PTHR48023:SF4">
    <property type="entry name" value="D-XYLOSE-PROTON SYMPORTER-LIKE 2"/>
    <property type="match status" value="1"/>
</dbReference>
<name>A0A2X2ETW6_PSELU</name>
<dbReference type="EMBL" id="UAUF01000013">
    <property type="protein sequence ID" value="SPZ09990.1"/>
    <property type="molecule type" value="Genomic_DNA"/>
</dbReference>
<comment type="subcellular location">
    <subcellularLocation>
        <location evidence="1">Cell membrane</location>
        <topology evidence="1">Multi-pass membrane protein</topology>
    </subcellularLocation>
</comment>
<feature type="transmembrane region" description="Helical" evidence="13">
    <location>
        <begin position="153"/>
        <end position="170"/>
    </location>
</feature>
<dbReference type="Proteomes" id="UP000250443">
    <property type="component" value="Unassembled WGS sequence"/>
</dbReference>
<dbReference type="PANTHER" id="PTHR48023">
    <property type="entry name" value="D-XYLOSE-PROTON SYMPORTER-LIKE 2"/>
    <property type="match status" value="1"/>
</dbReference>
<gene>
    <name evidence="15" type="primary">xylE_1</name>
    <name evidence="15" type="ORF">NCTC11842_03576</name>
</gene>
<comment type="similarity">
    <text evidence="2 12">Belongs to the major facilitator superfamily. Sugar transporter (TC 2.A.1.1) family.</text>
</comment>
<dbReference type="InterPro" id="IPR005829">
    <property type="entry name" value="Sugar_transporter_CS"/>
</dbReference>
<reference evidence="15 16" key="1">
    <citation type="submission" date="2018-06" db="EMBL/GenBank/DDBJ databases">
        <authorList>
            <consortium name="Pathogen Informatics"/>
            <person name="Doyle S."/>
        </authorList>
    </citation>
    <scope>NUCLEOTIDE SEQUENCE [LARGE SCALE GENOMIC DNA]</scope>
    <source>
        <strain evidence="15 16">NCTC11842</strain>
    </source>
</reference>
<organism evidence="15 16">
    <name type="scientific">Pseudomonas luteola</name>
    <dbReference type="NCBI Taxonomy" id="47886"/>
    <lineage>
        <taxon>Bacteria</taxon>
        <taxon>Pseudomonadati</taxon>
        <taxon>Pseudomonadota</taxon>
        <taxon>Gammaproteobacteria</taxon>
        <taxon>Pseudomonadales</taxon>
        <taxon>Pseudomonadaceae</taxon>
        <taxon>Pseudomonas</taxon>
    </lineage>
</organism>
<proteinExistence type="inferred from homology"/>
<feature type="transmembrane region" description="Helical" evidence="13">
    <location>
        <begin position="124"/>
        <end position="144"/>
    </location>
</feature>
<dbReference type="InterPro" id="IPR020846">
    <property type="entry name" value="MFS_dom"/>
</dbReference>
<dbReference type="InterPro" id="IPR036259">
    <property type="entry name" value="MFS_trans_sf"/>
</dbReference>
<dbReference type="NCBIfam" id="TIGR00879">
    <property type="entry name" value="SP"/>
    <property type="match status" value="1"/>
</dbReference>
<evidence type="ECO:0000256" key="2">
    <source>
        <dbReference type="ARBA" id="ARBA00010992"/>
    </source>
</evidence>
<feature type="transmembrane region" description="Helical" evidence="13">
    <location>
        <begin position="462"/>
        <end position="480"/>
    </location>
</feature>
<protein>
    <recommendedName>
        <fullName evidence="10">D-xylose-proton symporter</fullName>
    </recommendedName>
    <alternativeName>
        <fullName evidence="11">D-xylose transporter</fullName>
    </alternativeName>
</protein>
<feature type="transmembrane region" description="Helical" evidence="13">
    <location>
        <begin position="425"/>
        <end position="450"/>
    </location>
</feature>
<evidence type="ECO:0000256" key="4">
    <source>
        <dbReference type="ARBA" id="ARBA00022475"/>
    </source>
</evidence>
<comment type="catalytic activity">
    <reaction evidence="9">
        <text>D-xylose(in) + H(+)(in) = D-xylose(out) + H(+)(out)</text>
        <dbReference type="Rhea" id="RHEA:28959"/>
        <dbReference type="ChEBI" id="CHEBI:15378"/>
        <dbReference type="ChEBI" id="CHEBI:53455"/>
    </reaction>
    <physiologicalReaction direction="right-to-left" evidence="9">
        <dbReference type="Rhea" id="RHEA:28961"/>
    </physiologicalReaction>
</comment>
<feature type="transmembrane region" description="Helical" evidence="13">
    <location>
        <begin position="500"/>
        <end position="517"/>
    </location>
</feature>
<dbReference type="GO" id="GO:0022857">
    <property type="term" value="F:transmembrane transporter activity"/>
    <property type="evidence" value="ECO:0007669"/>
    <property type="project" value="InterPro"/>
</dbReference>
<evidence type="ECO:0000256" key="12">
    <source>
        <dbReference type="RuleBase" id="RU003346"/>
    </source>
</evidence>
<dbReference type="InterPro" id="IPR005828">
    <property type="entry name" value="MFS_sugar_transport-like"/>
</dbReference>
<evidence type="ECO:0000256" key="6">
    <source>
        <dbReference type="ARBA" id="ARBA00022692"/>
    </source>
</evidence>
<feature type="transmembrane region" description="Helical" evidence="13">
    <location>
        <begin position="220"/>
        <end position="242"/>
    </location>
</feature>
<accession>A0A2X2ETW6</accession>
<dbReference type="GO" id="GO:0005886">
    <property type="term" value="C:plasma membrane"/>
    <property type="evidence" value="ECO:0007669"/>
    <property type="project" value="UniProtKB-SubCell"/>
</dbReference>
<feature type="transmembrane region" description="Helical" evidence="13">
    <location>
        <begin position="254"/>
        <end position="274"/>
    </location>
</feature>
<evidence type="ECO:0000256" key="9">
    <source>
        <dbReference type="ARBA" id="ARBA00050593"/>
    </source>
</evidence>
<evidence type="ECO:0000313" key="16">
    <source>
        <dbReference type="Proteomes" id="UP000250443"/>
    </source>
</evidence>
<dbReference type="SUPFAM" id="SSF103473">
    <property type="entry name" value="MFS general substrate transporter"/>
    <property type="match status" value="1"/>
</dbReference>
<evidence type="ECO:0000256" key="5">
    <source>
        <dbReference type="ARBA" id="ARBA00022597"/>
    </source>
</evidence>
<dbReference type="PROSITE" id="PS50850">
    <property type="entry name" value="MFS"/>
    <property type="match status" value="1"/>
</dbReference>
<feature type="transmembrane region" description="Helical" evidence="13">
    <location>
        <begin position="398"/>
        <end position="419"/>
    </location>
</feature>
<feature type="transmembrane region" description="Helical" evidence="13">
    <location>
        <begin position="86"/>
        <end position="104"/>
    </location>
</feature>
<dbReference type="PROSITE" id="PS00217">
    <property type="entry name" value="SUGAR_TRANSPORT_2"/>
    <property type="match status" value="1"/>
</dbReference>
<dbReference type="FunFam" id="1.20.1250.20:FF:000122">
    <property type="entry name" value="D-xylose transporter XylE"/>
    <property type="match status" value="1"/>
</dbReference>
<dbReference type="AlphaFoldDB" id="A0A2X2ETW6"/>
<feature type="transmembrane region" description="Helical" evidence="13">
    <location>
        <begin position="56"/>
        <end position="79"/>
    </location>
</feature>
<dbReference type="PROSITE" id="PS00216">
    <property type="entry name" value="SUGAR_TRANSPORT_1"/>
    <property type="match status" value="1"/>
</dbReference>
<evidence type="ECO:0000256" key="13">
    <source>
        <dbReference type="SAM" id="Phobius"/>
    </source>
</evidence>
<keyword evidence="4" id="KW-1003">Cell membrane</keyword>
<feature type="domain" description="Major facilitator superfamily (MFS) profile" evidence="14">
    <location>
        <begin position="13"/>
        <end position="521"/>
    </location>
</feature>
<evidence type="ECO:0000256" key="3">
    <source>
        <dbReference type="ARBA" id="ARBA00022448"/>
    </source>
</evidence>
<keyword evidence="7 13" id="KW-1133">Transmembrane helix</keyword>
<dbReference type="RefSeq" id="WP_112297884.1">
    <property type="nucleotide sequence ID" value="NZ_UAUF01000013.1"/>
</dbReference>
<evidence type="ECO:0000256" key="11">
    <source>
        <dbReference type="ARBA" id="ARBA00076792"/>
    </source>
</evidence>
<keyword evidence="6 13" id="KW-0812">Transmembrane</keyword>
<dbReference type="Pfam" id="PF00083">
    <property type="entry name" value="Sugar_tr"/>
    <property type="match status" value="1"/>
</dbReference>
<dbReference type="NCBIfam" id="NF007484">
    <property type="entry name" value="PRK10077.1"/>
    <property type="match status" value="1"/>
</dbReference>
<feature type="transmembrane region" description="Helical" evidence="13">
    <location>
        <begin position="190"/>
        <end position="208"/>
    </location>
</feature>
<evidence type="ECO:0000256" key="8">
    <source>
        <dbReference type="ARBA" id="ARBA00023136"/>
    </source>
</evidence>
<dbReference type="InterPro" id="IPR050820">
    <property type="entry name" value="MFS_Sugar_Transporter"/>
</dbReference>
<evidence type="ECO:0000256" key="10">
    <source>
        <dbReference type="ARBA" id="ARBA00070440"/>
    </source>
</evidence>